<dbReference type="Proteomes" id="UP000223363">
    <property type="component" value="Segment"/>
</dbReference>
<gene>
    <name evidence="1" type="ORF">2050HW_00041</name>
</gene>
<protein>
    <submittedName>
        <fullName evidence="1">Uncharacterized protein</fullName>
    </submittedName>
</protein>
<sequence length="537" mass="62037">MDNRLYQDIIADLPQFNPDIAKGYSVKDMEDAEEYIHRIFECASADFPPIFKFVGLRRLTPEEEQREIERTSERIPERDVSQTDVYMCEAIFDFDGQKVTRNINLPYMREAGTIFLRGSRSTIHPILADLVFSVSDLGLFTMLLRAKFTLTRTNYGVLKDGESITHFVVAGNIYQSKESVADSRKANKVESTIGHYLFCKYGVTETFKRYYDTDVIIEEKRPGLSEIYPVEDYVMFTTMGLPPLEKRRREQSDWTPTNLVLIIPRDKCEEHPGVSLLATHFFYVIDQFPSRFTLEHIDQDGTWRIAMGYILHRAKENEGKLLNEIDKHLNSLDRYVDYETKRHLEMEGIQVDNLYDLFVHVLDTITSRIVNDNSGRMWGKHLLVKRYALSGITEAIFNFTWQLEKERDSLTFRRLRWTLSRMITPDAFLGIQSKHGELGSVQYPGDCMIFKHTCVSIRQMNAVTGKGKTKSFKPNELAYQLDGSIAEAGSACNFAKGSPDGRSRLNMFLHIDKNGRIVRNPDLVELIDQAQKEISKY</sequence>
<evidence type="ECO:0000313" key="1">
    <source>
        <dbReference type="EMBL" id="ATA65376.1"/>
    </source>
</evidence>
<name>A0A289YM68_9CAUD</name>
<dbReference type="EMBL" id="MF285618">
    <property type="protein sequence ID" value="ATA65376.1"/>
    <property type="molecule type" value="Genomic_DNA"/>
</dbReference>
<organism evidence="1 2">
    <name type="scientific">Serratia phage vB_SmaM_ 2050HW</name>
    <dbReference type="NCBI Taxonomy" id="2024252"/>
    <lineage>
        <taxon>Viruses</taxon>
        <taxon>Duplodnaviria</taxon>
        <taxon>Heunggongvirae</taxon>
        <taxon>Uroviricota</taxon>
        <taxon>Caudoviricetes</taxon>
        <taxon>Chimalliviridae</taxon>
        <taxon>Moabitevirus</taxon>
        <taxon>Moabitevirus mv2050HW</taxon>
    </lineage>
</organism>
<proteinExistence type="predicted"/>
<evidence type="ECO:0000313" key="2">
    <source>
        <dbReference type="Proteomes" id="UP000223363"/>
    </source>
</evidence>
<reference evidence="2" key="1">
    <citation type="submission" date="2017-06" db="EMBL/GenBank/DDBJ databases">
        <authorList>
            <person name="Zhao X."/>
        </authorList>
    </citation>
    <scope>NUCLEOTIDE SEQUENCE [LARGE SCALE GENOMIC DNA]</scope>
</reference>
<accession>A0A289YM68</accession>
<keyword evidence="2" id="KW-1185">Reference proteome</keyword>